<dbReference type="SMART" id="SM00409">
    <property type="entry name" value="IG"/>
    <property type="match status" value="2"/>
</dbReference>
<keyword evidence="5" id="KW-0675">Receptor</keyword>
<dbReference type="Pfam" id="PF07679">
    <property type="entry name" value="I-set"/>
    <property type="match status" value="1"/>
</dbReference>
<name>A0A087ULN7_STEMI</name>
<dbReference type="GO" id="GO:0005886">
    <property type="term" value="C:plasma membrane"/>
    <property type="evidence" value="ECO:0007669"/>
    <property type="project" value="TreeGrafter"/>
</dbReference>
<evidence type="ECO:0000313" key="5">
    <source>
        <dbReference type="EMBL" id="KFM78276.1"/>
    </source>
</evidence>
<dbReference type="SMART" id="SM00408">
    <property type="entry name" value="IGc2"/>
    <property type="match status" value="2"/>
</dbReference>
<sequence length="245" mass="27519">MFLTAQKSGFYKCSSKNEKGIAEDQTPFIVSDIESGFQIYYDEIEPLETSPFSLTCRASSDLFTGLHWRWTPYGQSESIPYYSGKTEKLNSSNSIGISLEIASIKLSDAGEYLCVAEKRNGKSSEEKSVLINVKEIKEPYFVKPEWNVSEMVLPPNSVLTLECFVNGTPEPKVTWYRNGEIFTENTTGGKFEDNYQKLLIGRLMKEDSGEYECRAENIAGEIMQKTMLVVEDEAQASAQLQDSGP</sequence>
<keyword evidence="3" id="KW-0393">Immunoglobulin domain</keyword>
<dbReference type="GO" id="GO:0008046">
    <property type="term" value="F:axon guidance receptor activity"/>
    <property type="evidence" value="ECO:0007669"/>
    <property type="project" value="TreeGrafter"/>
</dbReference>
<dbReference type="Gene3D" id="2.60.40.10">
    <property type="entry name" value="Immunoglobulins"/>
    <property type="match status" value="2"/>
</dbReference>
<dbReference type="GO" id="GO:0030424">
    <property type="term" value="C:axon"/>
    <property type="evidence" value="ECO:0007669"/>
    <property type="project" value="TreeGrafter"/>
</dbReference>
<evidence type="ECO:0000313" key="6">
    <source>
        <dbReference type="Proteomes" id="UP000054359"/>
    </source>
</evidence>
<gene>
    <name evidence="5" type="ORF">X975_08436</name>
</gene>
<protein>
    <submittedName>
        <fullName evidence="5">Vascular endothelial growth factor receptor 1</fullName>
    </submittedName>
</protein>
<dbReference type="SUPFAM" id="SSF48726">
    <property type="entry name" value="Immunoglobulin"/>
    <property type="match status" value="2"/>
</dbReference>
<dbReference type="Pfam" id="PF00047">
    <property type="entry name" value="ig"/>
    <property type="match status" value="1"/>
</dbReference>
<dbReference type="PANTHER" id="PTHR45080:SF8">
    <property type="entry name" value="IG-LIKE DOMAIN-CONTAINING PROTEIN"/>
    <property type="match status" value="1"/>
</dbReference>
<evidence type="ECO:0000259" key="4">
    <source>
        <dbReference type="PROSITE" id="PS50835"/>
    </source>
</evidence>
<dbReference type="AlphaFoldDB" id="A0A087ULN7"/>
<evidence type="ECO:0000256" key="1">
    <source>
        <dbReference type="ARBA" id="ARBA00022729"/>
    </source>
</evidence>
<evidence type="ECO:0000256" key="2">
    <source>
        <dbReference type="ARBA" id="ARBA00023157"/>
    </source>
</evidence>
<dbReference type="PANTHER" id="PTHR45080">
    <property type="entry name" value="CONTACTIN 5"/>
    <property type="match status" value="1"/>
</dbReference>
<proteinExistence type="predicted"/>
<keyword evidence="6" id="KW-1185">Reference proteome</keyword>
<dbReference type="GO" id="GO:0043025">
    <property type="term" value="C:neuronal cell body"/>
    <property type="evidence" value="ECO:0007669"/>
    <property type="project" value="TreeGrafter"/>
</dbReference>
<feature type="domain" description="Ig-like" evidence="4">
    <location>
        <begin position="27"/>
        <end position="130"/>
    </location>
</feature>
<evidence type="ECO:0000256" key="3">
    <source>
        <dbReference type="ARBA" id="ARBA00023319"/>
    </source>
</evidence>
<reference evidence="5 6" key="1">
    <citation type="submission" date="2013-11" db="EMBL/GenBank/DDBJ databases">
        <title>Genome sequencing of Stegodyphus mimosarum.</title>
        <authorList>
            <person name="Bechsgaard J."/>
        </authorList>
    </citation>
    <scope>NUCLEOTIDE SEQUENCE [LARGE SCALE GENOMIC DNA]</scope>
</reference>
<dbReference type="OrthoDB" id="6420333at2759"/>
<feature type="non-terminal residue" evidence="5">
    <location>
        <position position="245"/>
    </location>
</feature>
<dbReference type="InterPro" id="IPR050958">
    <property type="entry name" value="Cell_Adh-Cytoskel_Orgn"/>
</dbReference>
<dbReference type="EMBL" id="KK120433">
    <property type="protein sequence ID" value="KFM78276.1"/>
    <property type="molecule type" value="Genomic_DNA"/>
</dbReference>
<dbReference type="InterPro" id="IPR013151">
    <property type="entry name" value="Immunoglobulin_dom"/>
</dbReference>
<dbReference type="GO" id="GO:0050808">
    <property type="term" value="P:synapse organization"/>
    <property type="evidence" value="ECO:0007669"/>
    <property type="project" value="TreeGrafter"/>
</dbReference>
<accession>A0A087ULN7</accession>
<dbReference type="InterPro" id="IPR013098">
    <property type="entry name" value="Ig_I-set"/>
</dbReference>
<feature type="domain" description="Ig-like" evidence="4">
    <location>
        <begin position="139"/>
        <end position="230"/>
    </location>
</feature>
<dbReference type="InterPro" id="IPR036179">
    <property type="entry name" value="Ig-like_dom_sf"/>
</dbReference>
<dbReference type="InterPro" id="IPR007110">
    <property type="entry name" value="Ig-like_dom"/>
</dbReference>
<dbReference type="InterPro" id="IPR003599">
    <property type="entry name" value="Ig_sub"/>
</dbReference>
<dbReference type="PROSITE" id="PS50835">
    <property type="entry name" value="IG_LIKE"/>
    <property type="match status" value="2"/>
</dbReference>
<dbReference type="Proteomes" id="UP000054359">
    <property type="component" value="Unassembled WGS sequence"/>
</dbReference>
<keyword evidence="2" id="KW-1015">Disulfide bond</keyword>
<dbReference type="InterPro" id="IPR003598">
    <property type="entry name" value="Ig_sub2"/>
</dbReference>
<dbReference type="OMA" id="NDIYWRW"/>
<organism evidence="5 6">
    <name type="scientific">Stegodyphus mimosarum</name>
    <name type="common">African social velvet spider</name>
    <dbReference type="NCBI Taxonomy" id="407821"/>
    <lineage>
        <taxon>Eukaryota</taxon>
        <taxon>Metazoa</taxon>
        <taxon>Ecdysozoa</taxon>
        <taxon>Arthropoda</taxon>
        <taxon>Chelicerata</taxon>
        <taxon>Arachnida</taxon>
        <taxon>Araneae</taxon>
        <taxon>Araneomorphae</taxon>
        <taxon>Entelegynae</taxon>
        <taxon>Eresoidea</taxon>
        <taxon>Eresidae</taxon>
        <taxon>Stegodyphus</taxon>
    </lineage>
</organism>
<dbReference type="GO" id="GO:0007156">
    <property type="term" value="P:homophilic cell adhesion via plasma membrane adhesion molecules"/>
    <property type="evidence" value="ECO:0007669"/>
    <property type="project" value="TreeGrafter"/>
</dbReference>
<dbReference type="STRING" id="407821.A0A087ULN7"/>
<keyword evidence="1" id="KW-0732">Signal</keyword>
<dbReference type="FunFam" id="2.60.40.10:FF:000107">
    <property type="entry name" value="Myosin, light chain kinase a"/>
    <property type="match status" value="1"/>
</dbReference>
<dbReference type="InterPro" id="IPR013783">
    <property type="entry name" value="Ig-like_fold"/>
</dbReference>